<organism evidence="2 3">
    <name type="scientific">Ooceraea biroi</name>
    <name type="common">Clonal raider ant</name>
    <name type="synonym">Cerapachys biroi</name>
    <dbReference type="NCBI Taxonomy" id="2015173"/>
    <lineage>
        <taxon>Eukaryota</taxon>
        <taxon>Metazoa</taxon>
        <taxon>Ecdysozoa</taxon>
        <taxon>Arthropoda</taxon>
        <taxon>Hexapoda</taxon>
        <taxon>Insecta</taxon>
        <taxon>Pterygota</taxon>
        <taxon>Neoptera</taxon>
        <taxon>Endopterygota</taxon>
        <taxon>Hymenoptera</taxon>
        <taxon>Apocrita</taxon>
        <taxon>Aculeata</taxon>
        <taxon>Formicoidea</taxon>
        <taxon>Formicidae</taxon>
        <taxon>Dorylinae</taxon>
        <taxon>Ooceraea</taxon>
    </lineage>
</organism>
<keyword evidence="3" id="KW-1185">Reference proteome</keyword>
<dbReference type="EMBL" id="KK107036">
    <property type="protein sequence ID" value="EZA62000.1"/>
    <property type="molecule type" value="Genomic_DNA"/>
</dbReference>
<evidence type="ECO:0000313" key="3">
    <source>
        <dbReference type="Proteomes" id="UP000053097"/>
    </source>
</evidence>
<proteinExistence type="predicted"/>
<dbReference type="Proteomes" id="UP000053097">
    <property type="component" value="Unassembled WGS sequence"/>
</dbReference>
<reference evidence="2 3" key="1">
    <citation type="journal article" date="2014" name="Curr. Biol.">
        <title>The genome of the clonal raider ant Cerapachys biroi.</title>
        <authorList>
            <person name="Oxley P.R."/>
            <person name="Ji L."/>
            <person name="Fetter-Pruneda I."/>
            <person name="McKenzie S.K."/>
            <person name="Li C."/>
            <person name="Hu H."/>
            <person name="Zhang G."/>
            <person name="Kronauer D.J."/>
        </authorList>
    </citation>
    <scope>NUCLEOTIDE SEQUENCE [LARGE SCALE GENOMIC DNA]</scope>
</reference>
<gene>
    <name evidence="2" type="ORF">X777_07349</name>
</gene>
<evidence type="ECO:0000256" key="1">
    <source>
        <dbReference type="SAM" id="MobiDB-lite"/>
    </source>
</evidence>
<accession>A0A026X121</accession>
<name>A0A026X121_OOCBI</name>
<evidence type="ECO:0000313" key="2">
    <source>
        <dbReference type="EMBL" id="EZA62000.1"/>
    </source>
</evidence>
<protein>
    <submittedName>
        <fullName evidence="2">Uncharacterized protein</fullName>
    </submittedName>
</protein>
<sequence>MSVRSDKNVRWSRHGPPAVHQFCPWGYTGVYVSRSDYVCVPVGFHVEIATSSPSALSLFLSHAALALWHIHPLPPPLPLPPAPTNRPTDRPIDHRRETAAADADADATTTVPTVVAHTLPSPPSSTSAREQHYQQQQQEPGAVAAAAAVVTSRPPPRCASTVDRHESVRESRRTTERFAISGTRGGRAVLSSEVVLAGILGIVAGSTRVLARLDVDESSGW</sequence>
<dbReference type="AlphaFoldDB" id="A0A026X121"/>
<feature type="region of interest" description="Disordered" evidence="1">
    <location>
        <begin position="117"/>
        <end position="139"/>
    </location>
</feature>